<comment type="similarity">
    <text evidence="1">Belongs to the sigma-70 factor family. ECF subfamily.</text>
</comment>
<keyword evidence="2" id="KW-0805">Transcription regulation</keyword>
<evidence type="ECO:0000256" key="1">
    <source>
        <dbReference type="ARBA" id="ARBA00010641"/>
    </source>
</evidence>
<dbReference type="InterPro" id="IPR039425">
    <property type="entry name" value="RNA_pol_sigma-70-like"/>
</dbReference>
<dbReference type="InterPro" id="IPR013324">
    <property type="entry name" value="RNA_pol_sigma_r3/r4-like"/>
</dbReference>
<evidence type="ECO:0000256" key="4">
    <source>
        <dbReference type="ARBA" id="ARBA00023125"/>
    </source>
</evidence>
<feature type="domain" description="RNA polymerase sigma-70 region 2" evidence="6">
    <location>
        <begin position="28"/>
        <end position="94"/>
    </location>
</feature>
<evidence type="ECO:0000256" key="5">
    <source>
        <dbReference type="ARBA" id="ARBA00023163"/>
    </source>
</evidence>
<dbReference type="CDD" id="cd06171">
    <property type="entry name" value="Sigma70_r4"/>
    <property type="match status" value="1"/>
</dbReference>
<protein>
    <submittedName>
        <fullName evidence="8">RNA polymerase sigma factor</fullName>
    </submittedName>
</protein>
<organism evidence="8 9">
    <name type="scientific">Gluconobacter thailandicus</name>
    <dbReference type="NCBI Taxonomy" id="257438"/>
    <lineage>
        <taxon>Bacteria</taxon>
        <taxon>Pseudomonadati</taxon>
        <taxon>Pseudomonadota</taxon>
        <taxon>Alphaproteobacteria</taxon>
        <taxon>Acetobacterales</taxon>
        <taxon>Acetobacteraceae</taxon>
        <taxon>Gluconobacter</taxon>
    </lineage>
</organism>
<dbReference type="PANTHER" id="PTHR43133:SF8">
    <property type="entry name" value="RNA POLYMERASE SIGMA FACTOR HI_1459-RELATED"/>
    <property type="match status" value="1"/>
</dbReference>
<dbReference type="NCBIfam" id="TIGR02937">
    <property type="entry name" value="sigma70-ECF"/>
    <property type="match status" value="1"/>
</dbReference>
<name>A0AAP9ER30_GLUTH</name>
<dbReference type="Pfam" id="PF08281">
    <property type="entry name" value="Sigma70_r4_2"/>
    <property type="match status" value="1"/>
</dbReference>
<dbReference type="Gene3D" id="1.10.10.10">
    <property type="entry name" value="Winged helix-like DNA-binding domain superfamily/Winged helix DNA-binding domain"/>
    <property type="match status" value="1"/>
</dbReference>
<dbReference type="SUPFAM" id="SSF88659">
    <property type="entry name" value="Sigma3 and sigma4 domains of RNA polymerase sigma factors"/>
    <property type="match status" value="1"/>
</dbReference>
<evidence type="ECO:0000259" key="6">
    <source>
        <dbReference type="Pfam" id="PF04542"/>
    </source>
</evidence>
<sequence>MTHDLTDCSDNELTALALAGQQTAFGELVRRHQGWVFRLVRSHIGDSEEAVDVTQASFIAAVGALRRYDGERLFRAWLSRIAINKCKDWRRRRNVRRLFAFALPMDEAYSVSEKTPDAERVLGANQDLARTMSAIAELPGTLKEPLILRTIEGYSEAETAQILGISQKAVEMRLYRARVRLLAILQES</sequence>
<dbReference type="SUPFAM" id="SSF88946">
    <property type="entry name" value="Sigma2 domain of RNA polymerase sigma factors"/>
    <property type="match status" value="1"/>
</dbReference>
<keyword evidence="4" id="KW-0238">DNA-binding</keyword>
<keyword evidence="5" id="KW-0804">Transcription</keyword>
<dbReference type="Proteomes" id="UP000323560">
    <property type="component" value="Chromosome"/>
</dbReference>
<dbReference type="Gene3D" id="1.10.1740.10">
    <property type="match status" value="1"/>
</dbReference>
<reference evidence="8 9" key="1">
    <citation type="submission" date="2019-08" db="EMBL/GenBank/DDBJ databases">
        <title>Gluconobacter frateurii HD924 genome.</title>
        <authorList>
            <person name="Liu Y."/>
            <person name="Zhang P."/>
        </authorList>
    </citation>
    <scope>NUCLEOTIDE SEQUENCE [LARGE SCALE GENOMIC DNA]</scope>
    <source>
        <strain evidence="8 9">HD924</strain>
    </source>
</reference>
<dbReference type="PANTHER" id="PTHR43133">
    <property type="entry name" value="RNA POLYMERASE ECF-TYPE SIGMA FACTO"/>
    <property type="match status" value="1"/>
</dbReference>
<dbReference type="InterPro" id="IPR013249">
    <property type="entry name" value="RNA_pol_sigma70_r4_t2"/>
</dbReference>
<evidence type="ECO:0000256" key="3">
    <source>
        <dbReference type="ARBA" id="ARBA00023082"/>
    </source>
</evidence>
<feature type="domain" description="RNA polymerase sigma factor 70 region 4 type 2" evidence="7">
    <location>
        <begin position="132"/>
        <end position="181"/>
    </location>
</feature>
<keyword evidence="3" id="KW-0731">Sigma factor</keyword>
<proteinExistence type="inferred from homology"/>
<evidence type="ECO:0000256" key="2">
    <source>
        <dbReference type="ARBA" id="ARBA00023015"/>
    </source>
</evidence>
<evidence type="ECO:0000313" key="9">
    <source>
        <dbReference type="Proteomes" id="UP000323560"/>
    </source>
</evidence>
<dbReference type="InterPro" id="IPR013325">
    <property type="entry name" value="RNA_pol_sigma_r2"/>
</dbReference>
<evidence type="ECO:0000259" key="7">
    <source>
        <dbReference type="Pfam" id="PF08281"/>
    </source>
</evidence>
<gene>
    <name evidence="8" type="ORF">FXF46_02490</name>
</gene>
<dbReference type="RefSeq" id="WP_148619444.1">
    <property type="nucleotide sequence ID" value="NZ_CP043043.1"/>
</dbReference>
<dbReference type="AlphaFoldDB" id="A0AAP9ER30"/>
<dbReference type="Pfam" id="PF04542">
    <property type="entry name" value="Sigma70_r2"/>
    <property type="match status" value="1"/>
</dbReference>
<accession>A0AAP9ER30</accession>
<dbReference type="InterPro" id="IPR014284">
    <property type="entry name" value="RNA_pol_sigma-70_dom"/>
</dbReference>
<dbReference type="EMBL" id="CP043043">
    <property type="protein sequence ID" value="QEH95257.1"/>
    <property type="molecule type" value="Genomic_DNA"/>
</dbReference>
<dbReference type="GO" id="GO:0016987">
    <property type="term" value="F:sigma factor activity"/>
    <property type="evidence" value="ECO:0007669"/>
    <property type="project" value="UniProtKB-KW"/>
</dbReference>
<dbReference type="InterPro" id="IPR007627">
    <property type="entry name" value="RNA_pol_sigma70_r2"/>
</dbReference>
<evidence type="ECO:0000313" key="8">
    <source>
        <dbReference type="EMBL" id="QEH95257.1"/>
    </source>
</evidence>
<dbReference type="GO" id="GO:0003677">
    <property type="term" value="F:DNA binding"/>
    <property type="evidence" value="ECO:0007669"/>
    <property type="project" value="UniProtKB-KW"/>
</dbReference>
<dbReference type="GO" id="GO:0006352">
    <property type="term" value="P:DNA-templated transcription initiation"/>
    <property type="evidence" value="ECO:0007669"/>
    <property type="project" value="InterPro"/>
</dbReference>
<dbReference type="InterPro" id="IPR036388">
    <property type="entry name" value="WH-like_DNA-bd_sf"/>
</dbReference>
<dbReference type="KEGG" id="gti:FXF46_02490"/>